<feature type="domain" description="Type III secretion system flagellar brake protein YcgR PilZN" evidence="2">
    <location>
        <begin position="31"/>
        <end position="115"/>
    </location>
</feature>
<dbReference type="InterPro" id="IPR009926">
    <property type="entry name" value="T3SS_YcgR_PilZN"/>
</dbReference>
<dbReference type="Pfam" id="PF07238">
    <property type="entry name" value="PilZ"/>
    <property type="match status" value="1"/>
</dbReference>
<evidence type="ECO:0000259" key="2">
    <source>
        <dbReference type="Pfam" id="PF12945"/>
    </source>
</evidence>
<dbReference type="InterPro" id="IPR009875">
    <property type="entry name" value="PilZ_domain"/>
</dbReference>
<proteinExistence type="predicted"/>
<gene>
    <name evidence="3" type="ORF">DTO10_02415</name>
</gene>
<evidence type="ECO:0000259" key="1">
    <source>
        <dbReference type="Pfam" id="PF07238"/>
    </source>
</evidence>
<reference evidence="3 4" key="1">
    <citation type="submission" date="2018-07" db="EMBL/GenBank/DDBJ databases">
        <title>The molecular basis for the intramolecular migration of carboxyl group in the catabolism of para-hydroxybenzoate via gentisate.</title>
        <authorList>
            <person name="Zhao H."/>
            <person name="Xu Y."/>
            <person name="Lin S."/>
            <person name="Spain J.C."/>
            <person name="Zhou N.-Y."/>
        </authorList>
    </citation>
    <scope>NUCLEOTIDE SEQUENCE [LARGE SCALE GENOMIC DNA]</scope>
    <source>
        <strain evidence="3 4">PHB-7a</strain>
    </source>
</reference>
<keyword evidence="4" id="KW-1185">Reference proteome</keyword>
<name>A0ABM6XGE5_9BACI</name>
<dbReference type="SUPFAM" id="SSF141371">
    <property type="entry name" value="PilZ domain-like"/>
    <property type="match status" value="1"/>
</dbReference>
<dbReference type="Gene3D" id="2.40.10.220">
    <property type="entry name" value="predicted glycosyltransferase like domains"/>
    <property type="match status" value="1"/>
</dbReference>
<protein>
    <submittedName>
        <fullName evidence="3">Pilus assembly protein PilZ</fullName>
    </submittedName>
</protein>
<evidence type="ECO:0000313" key="4">
    <source>
        <dbReference type="Proteomes" id="UP000260457"/>
    </source>
</evidence>
<feature type="domain" description="PilZ" evidence="1">
    <location>
        <begin position="125"/>
        <end position="234"/>
    </location>
</feature>
<accession>A0ABM6XGE5</accession>
<evidence type="ECO:0000313" key="3">
    <source>
        <dbReference type="EMBL" id="AXN37364.1"/>
    </source>
</evidence>
<dbReference type="Pfam" id="PF12945">
    <property type="entry name" value="PilZNR"/>
    <property type="match status" value="1"/>
</dbReference>
<organism evidence="3 4">
    <name type="scientific">Peribacillus butanolivorans</name>
    <dbReference type="NCBI Taxonomy" id="421767"/>
    <lineage>
        <taxon>Bacteria</taxon>
        <taxon>Bacillati</taxon>
        <taxon>Bacillota</taxon>
        <taxon>Bacilli</taxon>
        <taxon>Bacillales</taxon>
        <taxon>Bacillaceae</taxon>
        <taxon>Peribacillus</taxon>
    </lineage>
</organism>
<dbReference type="Proteomes" id="UP000260457">
    <property type="component" value="Chromosome"/>
</dbReference>
<sequence length="246" mass="28117">MWEKLLGIFMQSPSLVAIIECEDVEITMINIGDILILEQIYSSQNEKLKCMVVEIEAGCVYIDFPINLATGKNAFLVDGTQVNVTFSNKEQAVYVFESEVLGKVKGQIPMMQLLLPDVETFVKIQRRHYVRLDVTLDTAIHPEHSEFTPFRALTEDISAGGASIRLIKGANIKSDSQLYLWMALTLKSGQINYLRLKSRVIRVTEKDQCNRLLHIQFIEPTKNDVQTLMRFIFEKQVDLKKKGLYV</sequence>
<dbReference type="EMBL" id="CP030926">
    <property type="protein sequence ID" value="AXN37364.1"/>
    <property type="molecule type" value="Genomic_DNA"/>
</dbReference>